<feature type="compositionally biased region" description="Polar residues" evidence="2">
    <location>
        <begin position="22"/>
        <end position="37"/>
    </location>
</feature>
<dbReference type="EMBL" id="JANBPU010000117">
    <property type="protein sequence ID" value="KAJ1916064.1"/>
    <property type="molecule type" value="Genomic_DNA"/>
</dbReference>
<dbReference type="Pfam" id="PF00076">
    <property type="entry name" value="RRM_1"/>
    <property type="match status" value="1"/>
</dbReference>
<evidence type="ECO:0000313" key="5">
    <source>
        <dbReference type="Proteomes" id="UP001150538"/>
    </source>
</evidence>
<reference evidence="4" key="1">
    <citation type="submission" date="2022-07" db="EMBL/GenBank/DDBJ databases">
        <title>Phylogenomic reconstructions and comparative analyses of Kickxellomycotina fungi.</title>
        <authorList>
            <person name="Reynolds N.K."/>
            <person name="Stajich J.E."/>
            <person name="Barry K."/>
            <person name="Grigoriev I.V."/>
            <person name="Crous P."/>
            <person name="Smith M.E."/>
        </authorList>
    </citation>
    <scope>NUCLEOTIDE SEQUENCE</scope>
    <source>
        <strain evidence="4">NBRC 100468</strain>
    </source>
</reference>
<protein>
    <recommendedName>
        <fullName evidence="3">RRM domain-containing protein</fullName>
    </recommendedName>
</protein>
<comment type="caution">
    <text evidence="4">The sequence shown here is derived from an EMBL/GenBank/DDBJ whole genome shotgun (WGS) entry which is preliminary data.</text>
</comment>
<evidence type="ECO:0000256" key="2">
    <source>
        <dbReference type="SAM" id="MobiDB-lite"/>
    </source>
</evidence>
<feature type="region of interest" description="Disordered" evidence="2">
    <location>
        <begin position="281"/>
        <end position="471"/>
    </location>
</feature>
<feature type="compositionally biased region" description="Low complexity" evidence="2">
    <location>
        <begin position="106"/>
        <end position="118"/>
    </location>
</feature>
<feature type="compositionally biased region" description="Basic and acidic residues" evidence="2">
    <location>
        <begin position="324"/>
        <end position="337"/>
    </location>
</feature>
<dbReference type="InterPro" id="IPR050441">
    <property type="entry name" value="RBM"/>
</dbReference>
<dbReference type="SUPFAM" id="SSF54928">
    <property type="entry name" value="RNA-binding domain, RBD"/>
    <property type="match status" value="1"/>
</dbReference>
<evidence type="ECO:0000256" key="1">
    <source>
        <dbReference type="PROSITE-ProRule" id="PRU00176"/>
    </source>
</evidence>
<dbReference type="InterPro" id="IPR035979">
    <property type="entry name" value="RBD_domain_sf"/>
</dbReference>
<dbReference type="PROSITE" id="PS50102">
    <property type="entry name" value="RRM"/>
    <property type="match status" value="1"/>
</dbReference>
<dbReference type="OrthoDB" id="439808at2759"/>
<feature type="compositionally biased region" description="Basic and acidic residues" evidence="2">
    <location>
        <begin position="411"/>
        <end position="421"/>
    </location>
</feature>
<accession>A0A9W8A2K4</accession>
<gene>
    <name evidence="4" type="ORF">H4219_003996</name>
</gene>
<evidence type="ECO:0000259" key="3">
    <source>
        <dbReference type="PROSITE" id="PS50102"/>
    </source>
</evidence>
<feature type="compositionally biased region" description="Basic and acidic residues" evidence="2">
    <location>
        <begin position="123"/>
        <end position="141"/>
    </location>
</feature>
<feature type="compositionally biased region" description="Gly residues" evidence="2">
    <location>
        <begin position="359"/>
        <end position="368"/>
    </location>
</feature>
<feature type="domain" description="RRM" evidence="3">
    <location>
        <begin position="201"/>
        <end position="283"/>
    </location>
</feature>
<evidence type="ECO:0000313" key="4">
    <source>
        <dbReference type="EMBL" id="KAJ1916064.1"/>
    </source>
</evidence>
<name>A0A9W8A2K4_9FUNG</name>
<dbReference type="AlphaFoldDB" id="A0A9W8A2K4"/>
<dbReference type="SMART" id="SM00360">
    <property type="entry name" value="RRM"/>
    <property type="match status" value="1"/>
</dbReference>
<feature type="region of interest" description="Disordered" evidence="2">
    <location>
        <begin position="62"/>
        <end position="200"/>
    </location>
</feature>
<dbReference type="InterPro" id="IPR012677">
    <property type="entry name" value="Nucleotide-bd_a/b_plait_sf"/>
</dbReference>
<organism evidence="4 5">
    <name type="scientific">Mycoemilia scoparia</name>
    <dbReference type="NCBI Taxonomy" id="417184"/>
    <lineage>
        <taxon>Eukaryota</taxon>
        <taxon>Fungi</taxon>
        <taxon>Fungi incertae sedis</taxon>
        <taxon>Zoopagomycota</taxon>
        <taxon>Kickxellomycotina</taxon>
        <taxon>Kickxellomycetes</taxon>
        <taxon>Kickxellales</taxon>
        <taxon>Kickxellaceae</taxon>
        <taxon>Mycoemilia</taxon>
    </lineage>
</organism>
<dbReference type="Gene3D" id="3.30.70.330">
    <property type="match status" value="1"/>
</dbReference>
<proteinExistence type="predicted"/>
<dbReference type="GO" id="GO:0003723">
    <property type="term" value="F:RNA binding"/>
    <property type="evidence" value="ECO:0007669"/>
    <property type="project" value="UniProtKB-UniRule"/>
</dbReference>
<feature type="compositionally biased region" description="Basic and acidic residues" evidence="2">
    <location>
        <begin position="380"/>
        <end position="392"/>
    </location>
</feature>
<sequence>MFNRPLTVFENTNPFSEEYNTDPFQRYSQTPTKRNSTNGGGGGGSGVSASAAWKYNEHYKNNSKAPVVDPWDNEPTIQNNNRSKGVADPWDDIEVQENKPGFVGTNRNKPQWPQQQQHQQHRQNYERQHLNFGQRDNERRNKYPASFDSGNDYGQRGGNDFSYTSPHPPPHHHHNHDNNGDGGFRRKSRQFQEREPPEPSNVLAVFGLNLETQQMDLKNFFSKYGRVLKANLPGPFDPVTNIKLHRGFGFVTMDSLETAIEAIKDAQGKEIKGRAIRVDFSDNKCPGGDGSTSSGSHDRVGSMHDNRGRGRRRGRGFGLARGGRYSDHNGGREDFHQNRNSRSNRFEPYQPRHGNNENRGGGTGGGGDRALQHYGSPPMRENRGFNSHDQHNHRPSPRFRSLSPRGIRRGGHSEGLARHENGFGGHGIRRGGFPESSPFRHENRFGGRGGGRGGCTPSWERGHSSFGLPPP</sequence>
<dbReference type="InterPro" id="IPR000504">
    <property type="entry name" value="RRM_dom"/>
</dbReference>
<feature type="compositionally biased region" description="Basic and acidic residues" evidence="2">
    <location>
        <begin position="296"/>
        <end position="308"/>
    </location>
</feature>
<keyword evidence="1" id="KW-0694">RNA-binding</keyword>
<feature type="region of interest" description="Disordered" evidence="2">
    <location>
        <begin position="1"/>
        <end position="47"/>
    </location>
</feature>
<dbReference type="Proteomes" id="UP001150538">
    <property type="component" value="Unassembled WGS sequence"/>
</dbReference>
<keyword evidence="5" id="KW-1185">Reference proteome</keyword>
<dbReference type="PANTHER" id="PTHR48034">
    <property type="entry name" value="TRANSFORMER-2 SEX-DETERMINING PROTEIN-RELATED"/>
    <property type="match status" value="1"/>
</dbReference>